<dbReference type="EMBL" id="VSSQ01012455">
    <property type="protein sequence ID" value="MPM49276.1"/>
    <property type="molecule type" value="Genomic_DNA"/>
</dbReference>
<dbReference type="AlphaFoldDB" id="A0A645A8M4"/>
<gene>
    <name evidence="1" type="ORF">SDC9_96004</name>
</gene>
<proteinExistence type="predicted"/>
<reference evidence="1" key="1">
    <citation type="submission" date="2019-08" db="EMBL/GenBank/DDBJ databases">
        <authorList>
            <person name="Kucharzyk K."/>
            <person name="Murdoch R.W."/>
            <person name="Higgins S."/>
            <person name="Loffler F."/>
        </authorList>
    </citation>
    <scope>NUCLEOTIDE SEQUENCE</scope>
</reference>
<protein>
    <submittedName>
        <fullName evidence="1">Uncharacterized protein</fullName>
    </submittedName>
</protein>
<name>A0A645A8M4_9ZZZZ</name>
<comment type="caution">
    <text evidence="1">The sequence shown here is derived from an EMBL/GenBank/DDBJ whole genome shotgun (WGS) entry which is preliminary data.</text>
</comment>
<evidence type="ECO:0000313" key="1">
    <source>
        <dbReference type="EMBL" id="MPM49276.1"/>
    </source>
</evidence>
<sequence>MEIFNDFKINIYFYGKDKYNLLNKSINKNISIIEDISELRKIQDSKKNDQINILILSEETVDINLDLGRYFDDIIYYDKLMNYMFNMSENIYYKNYDYNYLLKSLEKSESKEIDTIVVGNSYPLTGIDTNLLKFNSVNLSLSSQDLYYSYKLAKLAIRKNENIKRCIIGAGYYLVNHDLSKSKNEYSINMIKNVYYPLLKDKHNSDKVESIEILSIASLLNDNTLEYIFDLDFLDRYFKDLIYRDNNGYFNKNFTRNMNSMLGGVKLKDIIEEDKNKLGKLRSEQHNKLSKYTKTTYEYSLIFNEFMEFLSINNIEVVIVVFPTTKYYSKFLDEKYEYEFYKIVETIKEKFEVTIVDFSKSDIFIEDDFIDFDHISEIGSCKITQQLNNIIAR</sequence>
<organism evidence="1">
    <name type="scientific">bioreactor metagenome</name>
    <dbReference type="NCBI Taxonomy" id="1076179"/>
    <lineage>
        <taxon>unclassified sequences</taxon>
        <taxon>metagenomes</taxon>
        <taxon>ecological metagenomes</taxon>
    </lineage>
</organism>
<accession>A0A645A8M4</accession>